<accession>A0ABW5ASM3</accession>
<dbReference type="InterPro" id="IPR041049">
    <property type="entry name" value="DUF5615"/>
</dbReference>
<proteinExistence type="predicted"/>
<feature type="domain" description="DUF5615" evidence="1">
    <location>
        <begin position="1"/>
        <end position="69"/>
    </location>
</feature>
<protein>
    <submittedName>
        <fullName evidence="2">DUF5615 family PIN-like protein</fullName>
    </submittedName>
</protein>
<dbReference type="Pfam" id="PF18480">
    <property type="entry name" value="DUF5615"/>
    <property type="match status" value="1"/>
</dbReference>
<gene>
    <name evidence="2" type="ORF">ACFSOX_22450</name>
</gene>
<comment type="caution">
    <text evidence="2">The sequence shown here is derived from an EMBL/GenBank/DDBJ whole genome shotgun (WGS) entry which is preliminary data.</text>
</comment>
<sequence>MKILLDECIDWRLGRDLVGHDVTTARHMGWSTLKNGELLALASTAFDAFVTLDRNLPFQQNITVLPLRGFVLRPRSSRLVDLRPLAPMLLARLRSSEPGRVVLVGDDEPGAV</sequence>
<evidence type="ECO:0000259" key="1">
    <source>
        <dbReference type="Pfam" id="PF18480"/>
    </source>
</evidence>
<dbReference type="EMBL" id="JBHUIW010000040">
    <property type="protein sequence ID" value="MFD2184926.1"/>
    <property type="molecule type" value="Genomic_DNA"/>
</dbReference>
<dbReference type="Proteomes" id="UP001597314">
    <property type="component" value="Unassembled WGS sequence"/>
</dbReference>
<organism evidence="2 3">
    <name type="scientific">Rhodoplanes azumiensis</name>
    <dbReference type="NCBI Taxonomy" id="1897628"/>
    <lineage>
        <taxon>Bacteria</taxon>
        <taxon>Pseudomonadati</taxon>
        <taxon>Pseudomonadota</taxon>
        <taxon>Alphaproteobacteria</taxon>
        <taxon>Hyphomicrobiales</taxon>
        <taxon>Nitrobacteraceae</taxon>
        <taxon>Rhodoplanes</taxon>
    </lineage>
</organism>
<dbReference type="RefSeq" id="WP_378480058.1">
    <property type="nucleotide sequence ID" value="NZ_JBHUIW010000040.1"/>
</dbReference>
<evidence type="ECO:0000313" key="2">
    <source>
        <dbReference type="EMBL" id="MFD2184926.1"/>
    </source>
</evidence>
<evidence type="ECO:0000313" key="3">
    <source>
        <dbReference type="Proteomes" id="UP001597314"/>
    </source>
</evidence>
<keyword evidence="3" id="KW-1185">Reference proteome</keyword>
<name>A0ABW5ASM3_9BRAD</name>
<reference evidence="3" key="1">
    <citation type="journal article" date="2019" name="Int. J. Syst. Evol. Microbiol.">
        <title>The Global Catalogue of Microorganisms (GCM) 10K type strain sequencing project: providing services to taxonomists for standard genome sequencing and annotation.</title>
        <authorList>
            <consortium name="The Broad Institute Genomics Platform"/>
            <consortium name="The Broad Institute Genome Sequencing Center for Infectious Disease"/>
            <person name="Wu L."/>
            <person name="Ma J."/>
        </authorList>
    </citation>
    <scope>NUCLEOTIDE SEQUENCE [LARGE SCALE GENOMIC DNA]</scope>
    <source>
        <strain evidence="3">CGMCC 1.6774</strain>
    </source>
</reference>